<dbReference type="AlphaFoldDB" id="A0A7J0DXG0"/>
<proteinExistence type="predicted"/>
<keyword evidence="5" id="KW-1185">Reference proteome</keyword>
<evidence type="ECO:0000313" key="5">
    <source>
        <dbReference type="Proteomes" id="UP000585474"/>
    </source>
</evidence>
<reference evidence="5" key="1">
    <citation type="submission" date="2019-07" db="EMBL/GenBank/DDBJ databases">
        <title>De Novo Assembly of kiwifruit Actinidia rufa.</title>
        <authorList>
            <person name="Sugita-Konishi S."/>
            <person name="Sato K."/>
            <person name="Mori E."/>
            <person name="Abe Y."/>
            <person name="Kisaki G."/>
            <person name="Hamano K."/>
            <person name="Suezawa K."/>
            <person name="Otani M."/>
            <person name="Fukuda T."/>
            <person name="Manabe T."/>
            <person name="Gomi K."/>
            <person name="Tabuchi M."/>
            <person name="Akimitsu K."/>
            <person name="Kataoka I."/>
        </authorList>
    </citation>
    <scope>NUCLEOTIDE SEQUENCE [LARGE SCALE GENOMIC DNA]</scope>
    <source>
        <strain evidence="5">cv. Fuchu</strain>
    </source>
</reference>
<comment type="caution">
    <text evidence="4">The sequence shown here is derived from an EMBL/GenBank/DDBJ whole genome shotgun (WGS) entry which is preliminary data.</text>
</comment>
<evidence type="ECO:0000256" key="3">
    <source>
        <dbReference type="SAM" id="MobiDB-lite"/>
    </source>
</evidence>
<dbReference type="PANTHER" id="PTHR33172:SF91">
    <property type="entry name" value="PROTEIN OXIDATIVE STRESS 3 LIKE 5"/>
    <property type="match status" value="1"/>
</dbReference>
<evidence type="ECO:0000313" key="4">
    <source>
        <dbReference type="EMBL" id="GFS44614.1"/>
    </source>
</evidence>
<accession>A0A7J0DXG0</accession>
<feature type="compositionally biased region" description="Acidic residues" evidence="3">
    <location>
        <begin position="56"/>
        <end position="65"/>
    </location>
</feature>
<comment type="subcellular location">
    <subcellularLocation>
        <location evidence="1">Nucleus</location>
    </subcellularLocation>
</comment>
<sequence length="193" mass="21138">MSVDVSAVGLALGLDVISPSPAYGGVTEANFSVGAKGEIHTDPEDLSESSSIGVPDDSDDDGEGEVESKPSGNLPSLASLEESLPIKRGLSNHFTGKSKSFGNLSEVRTVKEMVKRENPLNKRRRTMIAYKWSKNRPSLFGCRGNPTSMPLLSLSTKTETKTKTNKSVIEIKRMRMRMRMKMKTKMKTREGNT</sequence>
<feature type="region of interest" description="Disordered" evidence="3">
    <location>
        <begin position="34"/>
        <end position="78"/>
    </location>
</feature>
<gene>
    <name evidence="4" type="ORF">Acr_00g0091250</name>
</gene>
<keyword evidence="2" id="KW-0539">Nucleus</keyword>
<protein>
    <submittedName>
        <fullName evidence="4">Uncharacterized protein</fullName>
    </submittedName>
</protein>
<dbReference type="GO" id="GO:0006950">
    <property type="term" value="P:response to stress"/>
    <property type="evidence" value="ECO:0007669"/>
    <property type="project" value="UniProtKB-ARBA"/>
</dbReference>
<name>A0A7J0DXG0_9ERIC</name>
<dbReference type="GO" id="GO:0005634">
    <property type="term" value="C:nucleus"/>
    <property type="evidence" value="ECO:0007669"/>
    <property type="project" value="UniProtKB-SubCell"/>
</dbReference>
<dbReference type="InterPro" id="IPR051992">
    <property type="entry name" value="OxStress_Response_Reg"/>
</dbReference>
<dbReference type="EMBL" id="BJWL01000440">
    <property type="protein sequence ID" value="GFS44614.1"/>
    <property type="molecule type" value="Genomic_DNA"/>
</dbReference>
<dbReference type="Proteomes" id="UP000585474">
    <property type="component" value="Unassembled WGS sequence"/>
</dbReference>
<evidence type="ECO:0000256" key="1">
    <source>
        <dbReference type="ARBA" id="ARBA00004123"/>
    </source>
</evidence>
<dbReference type="OrthoDB" id="696276at2759"/>
<dbReference type="PANTHER" id="PTHR33172">
    <property type="entry name" value="OS08G0516900 PROTEIN"/>
    <property type="match status" value="1"/>
</dbReference>
<evidence type="ECO:0000256" key="2">
    <source>
        <dbReference type="ARBA" id="ARBA00023242"/>
    </source>
</evidence>
<organism evidence="4 5">
    <name type="scientific">Actinidia rufa</name>
    <dbReference type="NCBI Taxonomy" id="165716"/>
    <lineage>
        <taxon>Eukaryota</taxon>
        <taxon>Viridiplantae</taxon>
        <taxon>Streptophyta</taxon>
        <taxon>Embryophyta</taxon>
        <taxon>Tracheophyta</taxon>
        <taxon>Spermatophyta</taxon>
        <taxon>Magnoliopsida</taxon>
        <taxon>eudicotyledons</taxon>
        <taxon>Gunneridae</taxon>
        <taxon>Pentapetalae</taxon>
        <taxon>asterids</taxon>
        <taxon>Ericales</taxon>
        <taxon>Actinidiaceae</taxon>
        <taxon>Actinidia</taxon>
    </lineage>
</organism>